<dbReference type="InterPro" id="IPR004014">
    <property type="entry name" value="ATPase_P-typ_cation-transptr_N"/>
</dbReference>
<dbReference type="GO" id="GO:0012505">
    <property type="term" value="C:endomembrane system"/>
    <property type="evidence" value="ECO:0007669"/>
    <property type="project" value="UniProtKB-SubCell"/>
</dbReference>
<dbReference type="InterPro" id="IPR036412">
    <property type="entry name" value="HAD-like_sf"/>
</dbReference>
<dbReference type="PANTHER" id="PTHR42861">
    <property type="entry name" value="CALCIUM-TRANSPORTING ATPASE"/>
    <property type="match status" value="1"/>
</dbReference>
<dbReference type="SUPFAM" id="SSF81660">
    <property type="entry name" value="Metal cation-transporting ATPase, ATP-binding domain N"/>
    <property type="match status" value="1"/>
</dbReference>
<dbReference type="SMART" id="SM00831">
    <property type="entry name" value="Cation_ATPase_N"/>
    <property type="match status" value="1"/>
</dbReference>
<keyword evidence="4 15" id="KW-0812">Transmembrane</keyword>
<dbReference type="STRING" id="227321.C8VFJ7"/>
<evidence type="ECO:0000256" key="1">
    <source>
        <dbReference type="ARBA" id="ARBA00004127"/>
    </source>
</evidence>
<evidence type="ECO:0000256" key="12">
    <source>
        <dbReference type="ARBA" id="ARBA00023065"/>
    </source>
</evidence>
<keyword evidence="11 15" id="KW-1133">Transmembrane helix</keyword>
<dbReference type="Gene3D" id="2.70.150.10">
    <property type="entry name" value="Calcium-transporting ATPase, cytoplasmic transduction domain A"/>
    <property type="match status" value="1"/>
</dbReference>
<evidence type="ECO:0000256" key="6">
    <source>
        <dbReference type="ARBA" id="ARBA00022741"/>
    </source>
</evidence>
<dbReference type="VEuPathDB" id="FungiDB:AN5743"/>
<dbReference type="FunFam" id="2.70.150.10:FF:000014">
    <property type="entry name" value="Calcium-transporting ATPase, putative"/>
    <property type="match status" value="1"/>
</dbReference>
<evidence type="ECO:0000256" key="9">
    <source>
        <dbReference type="ARBA" id="ARBA00022842"/>
    </source>
</evidence>
<dbReference type="GO" id="GO:0006874">
    <property type="term" value="P:intracellular calcium ion homeostasis"/>
    <property type="evidence" value="ECO:0000318"/>
    <property type="project" value="GO_Central"/>
</dbReference>
<dbReference type="SUPFAM" id="SSF56784">
    <property type="entry name" value="HAD-like"/>
    <property type="match status" value="1"/>
</dbReference>
<keyword evidence="18" id="KW-1185">Reference proteome</keyword>
<evidence type="ECO:0000256" key="10">
    <source>
        <dbReference type="ARBA" id="ARBA00022967"/>
    </source>
</evidence>
<dbReference type="InterPro" id="IPR023214">
    <property type="entry name" value="HAD_sf"/>
</dbReference>
<evidence type="ECO:0000256" key="8">
    <source>
        <dbReference type="ARBA" id="ARBA00022840"/>
    </source>
</evidence>
<dbReference type="NCBIfam" id="TIGR01494">
    <property type="entry name" value="ATPase_P-type"/>
    <property type="match status" value="2"/>
</dbReference>
<dbReference type="HOGENOM" id="CLU_002360_3_2_1"/>
<dbReference type="EMBL" id="BN001305">
    <property type="protein sequence ID" value="CBF81294.1"/>
    <property type="molecule type" value="Genomic_DNA"/>
</dbReference>
<gene>
    <name evidence="17" type="ORF">ANIA_05743</name>
</gene>
<dbReference type="FunFam" id="3.40.50.1000:FF:000005">
    <property type="entry name" value="Calcium-transporting ATPase 1"/>
    <property type="match status" value="1"/>
</dbReference>
<keyword evidence="13 15" id="KW-0472">Membrane</keyword>
<dbReference type="GO" id="GO:0016020">
    <property type="term" value="C:membrane"/>
    <property type="evidence" value="ECO:0000318"/>
    <property type="project" value="GO_Central"/>
</dbReference>
<evidence type="ECO:0000256" key="4">
    <source>
        <dbReference type="ARBA" id="ARBA00022692"/>
    </source>
</evidence>
<evidence type="ECO:0000256" key="13">
    <source>
        <dbReference type="ARBA" id="ARBA00023136"/>
    </source>
</evidence>
<evidence type="ECO:0000313" key="18">
    <source>
        <dbReference type="Proteomes" id="UP000000560"/>
    </source>
</evidence>
<dbReference type="PRINTS" id="PR00121">
    <property type="entry name" value="NAKATPASE"/>
</dbReference>
<protein>
    <recommendedName>
        <fullName evidence="15">Calcium-transporting ATPase</fullName>
        <ecNumber evidence="15">7.2.2.10</ecNumber>
    </recommendedName>
</protein>
<keyword evidence="9" id="KW-0460">Magnesium</keyword>
<organism evidence="17 18">
    <name type="scientific">Emericella nidulans (strain FGSC A4 / ATCC 38163 / CBS 112.46 / NRRL 194 / M139)</name>
    <name type="common">Aspergillus nidulans</name>
    <dbReference type="NCBI Taxonomy" id="227321"/>
    <lineage>
        <taxon>Eukaryota</taxon>
        <taxon>Fungi</taxon>
        <taxon>Dikarya</taxon>
        <taxon>Ascomycota</taxon>
        <taxon>Pezizomycotina</taxon>
        <taxon>Eurotiomycetes</taxon>
        <taxon>Eurotiomycetidae</taxon>
        <taxon>Eurotiales</taxon>
        <taxon>Aspergillaceae</taxon>
        <taxon>Aspergillus</taxon>
        <taxon>Aspergillus subgen. Nidulantes</taxon>
    </lineage>
</organism>
<evidence type="ECO:0000256" key="11">
    <source>
        <dbReference type="ARBA" id="ARBA00022989"/>
    </source>
</evidence>
<dbReference type="RefSeq" id="XP_663347.2">
    <property type="nucleotide sequence ID" value="XM_658255.2"/>
</dbReference>
<evidence type="ECO:0000256" key="15">
    <source>
        <dbReference type="RuleBase" id="RU361146"/>
    </source>
</evidence>
<dbReference type="GO" id="GO:0016887">
    <property type="term" value="F:ATP hydrolysis activity"/>
    <property type="evidence" value="ECO:0007669"/>
    <property type="project" value="InterPro"/>
</dbReference>
<dbReference type="Pfam" id="PF00690">
    <property type="entry name" value="Cation_ATPase_N"/>
    <property type="match status" value="1"/>
</dbReference>
<feature type="transmembrane region" description="Helical" evidence="15">
    <location>
        <begin position="787"/>
        <end position="806"/>
    </location>
</feature>
<keyword evidence="12 15" id="KW-0406">Ion transport</keyword>
<keyword evidence="7 15" id="KW-0106">Calcium</keyword>
<dbReference type="SFLD" id="SFLDS00003">
    <property type="entry name" value="Haloacid_Dehalogenase"/>
    <property type="match status" value="1"/>
</dbReference>
<dbReference type="PROSITE" id="PS00154">
    <property type="entry name" value="ATPASE_E1_E2"/>
    <property type="match status" value="1"/>
</dbReference>
<dbReference type="eggNOG" id="KOG0202">
    <property type="taxonomic scope" value="Eukaryota"/>
</dbReference>
<dbReference type="InterPro" id="IPR006068">
    <property type="entry name" value="ATPase_P-typ_cation-transptr_C"/>
</dbReference>
<evidence type="ECO:0000256" key="5">
    <source>
        <dbReference type="ARBA" id="ARBA00022723"/>
    </source>
</evidence>
<accession>C8VFJ7</accession>
<feature type="transmembrane region" description="Helical" evidence="15">
    <location>
        <begin position="827"/>
        <end position="851"/>
    </location>
</feature>
<feature type="transmembrane region" description="Helical" evidence="15">
    <location>
        <begin position="256"/>
        <end position="276"/>
    </location>
</feature>
<dbReference type="InterPro" id="IPR005782">
    <property type="entry name" value="P-type_ATPase_IIA"/>
</dbReference>
<feature type="domain" description="Cation-transporting P-type ATPase N-terminal" evidence="16">
    <location>
        <begin position="3"/>
        <end position="77"/>
    </location>
</feature>
<dbReference type="KEGG" id="ani:ANIA_05743"/>
<dbReference type="SUPFAM" id="SSF81665">
    <property type="entry name" value="Calcium ATPase, transmembrane domain M"/>
    <property type="match status" value="1"/>
</dbReference>
<dbReference type="SFLD" id="SFLDF00027">
    <property type="entry name" value="p-type_atpase"/>
    <property type="match status" value="1"/>
</dbReference>
<dbReference type="Gene3D" id="3.40.50.1000">
    <property type="entry name" value="HAD superfamily/HAD-like"/>
    <property type="match status" value="1"/>
</dbReference>
<dbReference type="GO" id="GO:0005524">
    <property type="term" value="F:ATP binding"/>
    <property type="evidence" value="ECO:0007669"/>
    <property type="project" value="UniProtKB-KW"/>
</dbReference>
<dbReference type="InterPro" id="IPR059000">
    <property type="entry name" value="ATPase_P-type_domA"/>
</dbReference>
<feature type="transmembrane region" description="Helical" evidence="15">
    <location>
        <begin position="922"/>
        <end position="946"/>
    </location>
</feature>
<sequence length="1006" mass="108620">MEQSYILAPAEVLKHFDVTERSGLSSAQVSHSRQKYGPNALAEEPPTPLWELVLEQFKDQLVLILLGSAAVSFVLALFEESDDWTVFVDPAVILTILILNAIVGVTQESSAEKAIAALQEYSANEAKVVRDGVVQRIKAEDLVPGDIVHVAVGDRVPADCRLLAIHSNSFRVDQAILTGESESVAKDTRAVSDRQAVKQDQTNILFSGTTVVNGNATAVVVLTGSSTAIGDIHESITSQISEPTPLKQKLNDFGDMLAKVITVICILVWVINIEHFNDPSHGGWAKGAIYYLKIAVSLGVAAIPEGLAVVITTCLALGTRKMAQKNAVVRSLPSVETLGSCSVICSDKTGTLTTNQMSVGKIVYLSQLGTGVEVIDVEGTTFAPEGSLSYNGQVVTNLAASSSTIRQMAEVMARCNAAAIAYDEKTGTFSCIGEPTEGALRVLVEKIGTDDAAMNDKLLSLPASQKLHVSSAYYESRLPLQATYEFSRDRKSMSVLVGTGSNRRLLVKGAPESILERCSYALLGPNGARVSLTKAHLDLLSSEVVEYASRGLRVIALASVDDVGANPLIHKASTSEEYAQLEQNMTLIGLVAMLDPPRVEVADSIKKCAEAGIRVIVITGDNQNTAESICREIGVFGKDEDLKGKSFTGREFDSLSHNEQLEAVKSASLFSRTEPSHKSKLVDLLQSLGHVVAMTGDGVNDAPALKKSDIGVAMGTGTDVAKLAADMVLVDDNFATITTAVEEGRSIYSNTQQFIRYLISSNIGEVVSIFLTAALGMPEALVPVQLLWVNLVTDGLPATALSFNPADHDVMRRPPRKRDEPLVGGWLLFRYLVIGTYVGAATVFGYVWWFLYNPEGPQISFWQLSHFHKCSTEFPEIGCEMFSNDMSRSASTVSLSILVVIEMLNAMNALSSSESLLTFGLWNNMMLVYAIILSMTLHFAILYIPFLQGLFAILPLDWTEWKAVLAISAPVVVIDEILKVVERRLYNTTVTAPVKENGAILKPKKA</sequence>
<dbReference type="OrthoDB" id="3352408at2759"/>
<dbReference type="CDD" id="cd02083">
    <property type="entry name" value="P-type_ATPase_SERCA"/>
    <property type="match status" value="1"/>
</dbReference>
<dbReference type="FunFam" id="1.20.1110.10:FF:000037">
    <property type="entry name" value="Calcium-transporting ATPase, putative"/>
    <property type="match status" value="1"/>
</dbReference>
<dbReference type="FunFam" id="1.20.1110.10:FF:000065">
    <property type="entry name" value="Sarcoplasmic/endoplasmic reticulum calcium ATPase 1"/>
    <property type="match status" value="1"/>
</dbReference>
<reference evidence="18" key="2">
    <citation type="journal article" date="2009" name="Fungal Genet. Biol.">
        <title>The 2008 update of the Aspergillus nidulans genome annotation: a community effort.</title>
        <authorList>
            <person name="Wortman J.R."/>
            <person name="Gilsenan J.M."/>
            <person name="Joardar V."/>
            <person name="Deegan J."/>
            <person name="Clutterbuck J."/>
            <person name="Andersen M.R."/>
            <person name="Archer D."/>
            <person name="Bencina M."/>
            <person name="Braus G."/>
            <person name="Coutinho P."/>
            <person name="von Dohren H."/>
            <person name="Doonan J."/>
            <person name="Driessen A.J."/>
            <person name="Durek P."/>
            <person name="Espeso E."/>
            <person name="Fekete E."/>
            <person name="Flipphi M."/>
            <person name="Estrada C.G."/>
            <person name="Geysens S."/>
            <person name="Goldman G."/>
            <person name="de Groot P.W."/>
            <person name="Hansen K."/>
            <person name="Harris S.D."/>
            <person name="Heinekamp T."/>
            <person name="Helmstaedt K."/>
            <person name="Henrissat B."/>
            <person name="Hofmann G."/>
            <person name="Homan T."/>
            <person name="Horio T."/>
            <person name="Horiuchi H."/>
            <person name="James S."/>
            <person name="Jones M."/>
            <person name="Karaffa L."/>
            <person name="Karanyi Z."/>
            <person name="Kato M."/>
            <person name="Keller N."/>
            <person name="Kelly D.E."/>
            <person name="Kiel J.A."/>
            <person name="Kim J.M."/>
            <person name="van der Klei I.J."/>
            <person name="Klis F.M."/>
            <person name="Kovalchuk A."/>
            <person name="Krasevec N."/>
            <person name="Kubicek C.P."/>
            <person name="Liu B."/>
            <person name="Maccabe A."/>
            <person name="Meyer V."/>
            <person name="Mirabito P."/>
            <person name="Miskei M."/>
            <person name="Mos M."/>
            <person name="Mullins J."/>
            <person name="Nelson D.R."/>
            <person name="Nielsen J."/>
            <person name="Oakley B.R."/>
            <person name="Osmani S.A."/>
            <person name="Pakula T."/>
            <person name="Paszewski A."/>
            <person name="Paulsen I."/>
            <person name="Pilsyk S."/>
            <person name="Pocsi I."/>
            <person name="Punt P.J."/>
            <person name="Ram A.F."/>
            <person name="Ren Q."/>
            <person name="Robellet X."/>
            <person name="Robson G."/>
            <person name="Seiboth B."/>
            <person name="van Solingen P."/>
            <person name="Specht T."/>
            <person name="Sun J."/>
            <person name="Taheri-Talesh N."/>
            <person name="Takeshita N."/>
            <person name="Ussery D."/>
            <person name="vanKuyk P.A."/>
            <person name="Visser H."/>
            <person name="van de Vondervoort P.J."/>
            <person name="de Vries R.P."/>
            <person name="Walton J."/>
            <person name="Xiang X."/>
            <person name="Xiong Y."/>
            <person name="Zeng A.P."/>
            <person name="Brandt B.W."/>
            <person name="Cornell M.J."/>
            <person name="van den Hondel C.A."/>
            <person name="Visser J."/>
            <person name="Oliver S.G."/>
            <person name="Turner G."/>
        </authorList>
    </citation>
    <scope>GENOME REANNOTATION</scope>
    <source>
        <strain evidence="18">FGSC A4 / ATCC 38163 / CBS 112.46 / NRRL 194 / M139</strain>
    </source>
</reference>
<dbReference type="PRINTS" id="PR00119">
    <property type="entry name" value="CATATPASE"/>
</dbReference>
<dbReference type="InterPro" id="IPR018303">
    <property type="entry name" value="ATPase_P-typ_P_site"/>
</dbReference>
<dbReference type="NCBIfam" id="TIGR01116">
    <property type="entry name" value="ATPase-IIA1_Ca"/>
    <property type="match status" value="1"/>
</dbReference>
<dbReference type="Pfam" id="PF13246">
    <property type="entry name" value="Cation_ATPase"/>
    <property type="match status" value="1"/>
</dbReference>
<feature type="transmembrane region" description="Helical" evidence="15">
    <location>
        <begin position="61"/>
        <end position="78"/>
    </location>
</feature>
<feature type="transmembrane region" description="Helical" evidence="15">
    <location>
        <begin position="890"/>
        <end position="910"/>
    </location>
</feature>
<dbReference type="GO" id="GO:0046872">
    <property type="term" value="F:metal ion binding"/>
    <property type="evidence" value="ECO:0007669"/>
    <property type="project" value="UniProtKB-KW"/>
</dbReference>
<reference evidence="18" key="1">
    <citation type="journal article" date="2005" name="Nature">
        <title>Sequencing of Aspergillus nidulans and comparative analysis with A. fumigatus and A. oryzae.</title>
        <authorList>
            <person name="Galagan J.E."/>
            <person name="Calvo S.E."/>
            <person name="Cuomo C."/>
            <person name="Ma L.J."/>
            <person name="Wortman J.R."/>
            <person name="Batzoglou S."/>
            <person name="Lee S.I."/>
            <person name="Basturkmen M."/>
            <person name="Spevak C.C."/>
            <person name="Clutterbuck J."/>
            <person name="Kapitonov V."/>
            <person name="Jurka J."/>
            <person name="Scazzocchio C."/>
            <person name="Farman M."/>
            <person name="Butler J."/>
            <person name="Purcell S."/>
            <person name="Harris S."/>
            <person name="Braus G.H."/>
            <person name="Draht O."/>
            <person name="Busch S."/>
            <person name="D'Enfert C."/>
            <person name="Bouchier C."/>
            <person name="Goldman G.H."/>
            <person name="Bell-Pedersen D."/>
            <person name="Griffiths-Jones S."/>
            <person name="Doonan J.H."/>
            <person name="Yu J."/>
            <person name="Vienken K."/>
            <person name="Pain A."/>
            <person name="Freitag M."/>
            <person name="Selker E.U."/>
            <person name="Archer D.B."/>
            <person name="Penalva M.A."/>
            <person name="Oakley B.R."/>
            <person name="Momany M."/>
            <person name="Tanaka T."/>
            <person name="Kumagai T."/>
            <person name="Asai K."/>
            <person name="Machida M."/>
            <person name="Nierman W.C."/>
            <person name="Denning D.W."/>
            <person name="Caddick M."/>
            <person name="Hynes M."/>
            <person name="Paoletti M."/>
            <person name="Fischer R."/>
            <person name="Miller B."/>
            <person name="Dyer P."/>
            <person name="Sachs M.S."/>
            <person name="Osmani S.A."/>
            <person name="Birren B.W."/>
        </authorList>
    </citation>
    <scope>NUCLEOTIDE SEQUENCE [LARGE SCALE GENOMIC DNA]</scope>
    <source>
        <strain evidence="18">FGSC A4 / ATCC 38163 / CBS 112.46 / NRRL 194 / M139</strain>
    </source>
</reference>
<comment type="caution">
    <text evidence="15">Lacks conserved residue(s) required for the propagation of feature annotation.</text>
</comment>
<dbReference type="InterPro" id="IPR044492">
    <property type="entry name" value="P_typ_ATPase_HD_dom"/>
</dbReference>
<dbReference type="Gene3D" id="3.40.1110.10">
    <property type="entry name" value="Calcium-transporting ATPase, cytoplasmic domain N"/>
    <property type="match status" value="1"/>
</dbReference>
<dbReference type="Pfam" id="PF08282">
    <property type="entry name" value="Hydrolase_3"/>
    <property type="match status" value="1"/>
</dbReference>
<keyword evidence="6 15" id="KW-0547">Nucleotide-binding</keyword>
<dbReference type="InterPro" id="IPR001757">
    <property type="entry name" value="P_typ_ATPase"/>
</dbReference>
<comment type="subcellular location">
    <subcellularLocation>
        <location evidence="1">Endomembrane system</location>
        <topology evidence="1">Multi-pass membrane protein</topology>
    </subcellularLocation>
    <subcellularLocation>
        <location evidence="15">Membrane</location>
        <topology evidence="15">Multi-pass membrane protein</topology>
    </subcellularLocation>
</comment>
<dbReference type="GeneID" id="2872032"/>
<comment type="similarity">
    <text evidence="14 15">Belongs to the cation transport ATPase (P-type) (TC 3.A.3) family.</text>
</comment>
<evidence type="ECO:0000256" key="2">
    <source>
        <dbReference type="ARBA" id="ARBA00022448"/>
    </source>
</evidence>
<dbReference type="EC" id="7.2.2.10" evidence="15"/>
<feature type="transmembrane region" description="Helical" evidence="15">
    <location>
        <begin position="84"/>
        <end position="103"/>
    </location>
</feature>
<dbReference type="Pfam" id="PF00122">
    <property type="entry name" value="E1-E2_ATPase"/>
    <property type="match status" value="1"/>
</dbReference>
<comment type="catalytic activity">
    <reaction evidence="15">
        <text>Ca(2+)(in) + ATP + H2O = Ca(2+)(out) + ADP + phosphate + H(+)</text>
        <dbReference type="Rhea" id="RHEA:18105"/>
        <dbReference type="ChEBI" id="CHEBI:15377"/>
        <dbReference type="ChEBI" id="CHEBI:15378"/>
        <dbReference type="ChEBI" id="CHEBI:29108"/>
        <dbReference type="ChEBI" id="CHEBI:30616"/>
        <dbReference type="ChEBI" id="CHEBI:43474"/>
        <dbReference type="ChEBI" id="CHEBI:456216"/>
        <dbReference type="EC" id="7.2.2.10"/>
    </reaction>
</comment>
<evidence type="ECO:0000313" key="17">
    <source>
        <dbReference type="EMBL" id="CBF81294.1"/>
    </source>
</evidence>
<keyword evidence="5" id="KW-0479">Metal-binding</keyword>
<proteinExistence type="inferred from homology"/>
<dbReference type="Pfam" id="PF00689">
    <property type="entry name" value="Cation_ATPase_C"/>
    <property type="match status" value="1"/>
</dbReference>
<feature type="transmembrane region" description="Helical" evidence="15">
    <location>
        <begin position="754"/>
        <end position="775"/>
    </location>
</feature>
<dbReference type="GO" id="GO:0070588">
    <property type="term" value="P:calcium ion transmembrane transport"/>
    <property type="evidence" value="ECO:0000318"/>
    <property type="project" value="GO_Central"/>
</dbReference>
<keyword evidence="10" id="KW-1278">Translocase</keyword>
<dbReference type="InterPro" id="IPR008250">
    <property type="entry name" value="ATPase_P-typ_transduc_dom_A_sf"/>
</dbReference>
<dbReference type="InterPro" id="IPR023299">
    <property type="entry name" value="ATPase_P-typ_cyto_dom_N"/>
</dbReference>
<dbReference type="SFLD" id="SFLDG00002">
    <property type="entry name" value="C1.7:_P-type_atpase_like"/>
    <property type="match status" value="1"/>
</dbReference>
<dbReference type="Gene3D" id="1.20.1110.10">
    <property type="entry name" value="Calcium-transporting ATPase, transmembrane domain"/>
    <property type="match status" value="1"/>
</dbReference>
<dbReference type="InParanoid" id="C8VFJ7"/>
<name>C8VFJ7_EMENI</name>
<dbReference type="GO" id="GO:0005388">
    <property type="term" value="F:P-type calcium transporter activity"/>
    <property type="evidence" value="ECO:0000318"/>
    <property type="project" value="GO_Central"/>
</dbReference>
<keyword evidence="2 15" id="KW-0813">Transport</keyword>
<dbReference type="Proteomes" id="UP000000560">
    <property type="component" value="Chromosome V"/>
</dbReference>
<dbReference type="OMA" id="PLWNNMM"/>
<evidence type="ECO:0000256" key="14">
    <source>
        <dbReference type="ARBA" id="ARBA00038148"/>
    </source>
</evidence>
<evidence type="ECO:0000259" key="16">
    <source>
        <dbReference type="SMART" id="SM00831"/>
    </source>
</evidence>
<evidence type="ECO:0000256" key="7">
    <source>
        <dbReference type="ARBA" id="ARBA00022837"/>
    </source>
</evidence>
<dbReference type="SUPFAM" id="SSF81653">
    <property type="entry name" value="Calcium ATPase, transduction domain A"/>
    <property type="match status" value="1"/>
</dbReference>
<evidence type="ECO:0000256" key="3">
    <source>
        <dbReference type="ARBA" id="ARBA00022568"/>
    </source>
</evidence>
<keyword evidence="3 15" id="KW-0109">Calcium transport</keyword>
<comment type="function">
    <text evidence="15">Catalyzes the hydrolysis of ATP coupled with the transport of calcium.</text>
</comment>
<dbReference type="FunFam" id="3.40.1110.10:FF:000021">
    <property type="entry name" value="calcium-transporting ATPase, endoplasmic reticulum-type"/>
    <property type="match status" value="1"/>
</dbReference>
<dbReference type="InterPro" id="IPR023298">
    <property type="entry name" value="ATPase_P-typ_TM_dom_sf"/>
</dbReference>
<dbReference type="AlphaFoldDB" id="C8VFJ7"/>
<feature type="transmembrane region" description="Helical" evidence="15">
    <location>
        <begin position="288"/>
        <end position="317"/>
    </location>
</feature>
<keyword evidence="8 15" id="KW-0067">ATP-binding</keyword>